<reference evidence="2 3" key="1">
    <citation type="journal article" date="2023" name="bioRxiv">
        <title>Genome report: Whole genome sequence and annotation of Penstemon davidsonii.</title>
        <authorList>
            <person name="Ostevik K.L."/>
            <person name="Alabady M."/>
            <person name="Zhang M."/>
            <person name="Rausher M.D."/>
        </authorList>
    </citation>
    <scope>NUCLEOTIDE SEQUENCE [LARGE SCALE GENOMIC DNA]</scope>
    <source>
        <strain evidence="2">DNT005</strain>
        <tissue evidence="2">Whole leaf</tissue>
    </source>
</reference>
<dbReference type="PANTHER" id="PTHR31929">
    <property type="entry name" value="SAUR-LIKE AUXIN-RESPONSIVE PROTEIN FAMILY-RELATED"/>
    <property type="match status" value="1"/>
</dbReference>
<organism evidence="2 3">
    <name type="scientific">Penstemon davidsonii</name>
    <dbReference type="NCBI Taxonomy" id="160366"/>
    <lineage>
        <taxon>Eukaryota</taxon>
        <taxon>Viridiplantae</taxon>
        <taxon>Streptophyta</taxon>
        <taxon>Embryophyta</taxon>
        <taxon>Tracheophyta</taxon>
        <taxon>Spermatophyta</taxon>
        <taxon>Magnoliopsida</taxon>
        <taxon>eudicotyledons</taxon>
        <taxon>Gunneridae</taxon>
        <taxon>Pentapetalae</taxon>
        <taxon>asterids</taxon>
        <taxon>lamiids</taxon>
        <taxon>Lamiales</taxon>
        <taxon>Plantaginaceae</taxon>
        <taxon>Cheloneae</taxon>
        <taxon>Penstemon</taxon>
    </lineage>
</organism>
<evidence type="ECO:0000313" key="2">
    <source>
        <dbReference type="EMBL" id="KAK4477170.1"/>
    </source>
</evidence>
<comment type="similarity">
    <text evidence="1">Belongs to the ARG7 family.</text>
</comment>
<name>A0ABR0CJR8_9LAMI</name>
<evidence type="ECO:0000313" key="3">
    <source>
        <dbReference type="Proteomes" id="UP001291926"/>
    </source>
</evidence>
<dbReference type="InterPro" id="IPR003676">
    <property type="entry name" value="SAUR_fam"/>
</dbReference>
<accession>A0ABR0CJR8</accession>
<protein>
    <submittedName>
        <fullName evidence="2">Uncharacterized protein</fullName>
    </submittedName>
</protein>
<keyword evidence="3" id="KW-1185">Reference proteome</keyword>
<dbReference type="Proteomes" id="UP001291926">
    <property type="component" value="Unassembled WGS sequence"/>
</dbReference>
<sequence>MDIFYNNGYASNVETVFISRKRSNPTGSTDVPKGHFAVYVGEGEKRRFIIPVSYLNQCSFHDLLSQAEEEFGFSHQMGGLTIRCSEEVFIDLISRLDRL</sequence>
<gene>
    <name evidence="2" type="ORF">RD792_016383</name>
</gene>
<comment type="caution">
    <text evidence="2">The sequence shown here is derived from an EMBL/GenBank/DDBJ whole genome shotgun (WGS) entry which is preliminary data.</text>
</comment>
<evidence type="ECO:0000256" key="1">
    <source>
        <dbReference type="ARBA" id="ARBA00006974"/>
    </source>
</evidence>
<proteinExistence type="inferred from homology"/>
<dbReference type="EMBL" id="JAYDYQ010002688">
    <property type="protein sequence ID" value="KAK4477170.1"/>
    <property type="molecule type" value="Genomic_DNA"/>
</dbReference>
<dbReference type="Pfam" id="PF02519">
    <property type="entry name" value="Auxin_inducible"/>
    <property type="match status" value="1"/>
</dbReference>